<proteinExistence type="predicted"/>
<protein>
    <submittedName>
        <fullName evidence="2">Uncharacterized protein</fullName>
    </submittedName>
</protein>
<name>A0A2P1QT87_9LEPT</name>
<evidence type="ECO:0000256" key="1">
    <source>
        <dbReference type="SAM" id="MobiDB-lite"/>
    </source>
</evidence>
<dbReference type="EMBL" id="CP027843">
    <property type="protein sequence ID" value="AVQ12130.1"/>
    <property type="molecule type" value="Genomic_DNA"/>
</dbReference>
<organism evidence="2 3">
    <name type="scientific">Leptospira santarosai</name>
    <dbReference type="NCBI Taxonomy" id="28183"/>
    <lineage>
        <taxon>Bacteria</taxon>
        <taxon>Pseudomonadati</taxon>
        <taxon>Spirochaetota</taxon>
        <taxon>Spirochaetia</taxon>
        <taxon>Leptospirales</taxon>
        <taxon>Leptospiraceae</taxon>
        <taxon>Leptospira</taxon>
    </lineage>
</organism>
<gene>
    <name evidence="2" type="ORF">XB16_1802</name>
</gene>
<evidence type="ECO:0000313" key="2">
    <source>
        <dbReference type="EMBL" id="AVQ12130.1"/>
    </source>
</evidence>
<accession>A0A2P1QT87</accession>
<dbReference type="Proteomes" id="UP000033961">
    <property type="component" value="Chromosome I"/>
</dbReference>
<dbReference type="AlphaFoldDB" id="A0A2P1QT87"/>
<sequence>MIRFLGLKLSLNKLETNKEKNQNGKTTPMNEQNSRFTSERRTMRERNR</sequence>
<feature type="compositionally biased region" description="Basic and acidic residues" evidence="1">
    <location>
        <begin position="37"/>
        <end position="48"/>
    </location>
</feature>
<evidence type="ECO:0000313" key="3">
    <source>
        <dbReference type="Proteomes" id="UP000033961"/>
    </source>
</evidence>
<reference evidence="2 3" key="1">
    <citation type="journal article" date="2015" name="Genome Announc.">
        <title>Draft Genome Sequences of Leptospira santarosai Strains U160, U164, and U233, Isolated from Asymptomatic Cattle.</title>
        <authorList>
            <person name="Kremer F.S."/>
            <person name="Eslabao M.R."/>
            <person name="Provisor M."/>
            <person name="Woloski R.D."/>
            <person name="Ramires O.V."/>
            <person name="Moreno L.Z."/>
            <person name="Moreno A.M."/>
            <person name="Hamond C."/>
            <person name="Lilenbaum W."/>
            <person name="Dellagostin O.A."/>
        </authorList>
    </citation>
    <scope>NUCLEOTIDE SEQUENCE [LARGE SCALE GENOMIC DNA]</scope>
    <source>
        <strain evidence="2 3">U160</strain>
    </source>
</reference>
<feature type="compositionally biased region" description="Polar residues" evidence="1">
    <location>
        <begin position="23"/>
        <end position="36"/>
    </location>
</feature>
<feature type="region of interest" description="Disordered" evidence="1">
    <location>
        <begin position="9"/>
        <end position="48"/>
    </location>
</feature>